<dbReference type="PROSITE" id="PS51257">
    <property type="entry name" value="PROKAR_LIPOPROTEIN"/>
    <property type="match status" value="1"/>
</dbReference>
<organism evidence="2 3">
    <name type="scientific">Nocardia speluncae</name>
    <dbReference type="NCBI Taxonomy" id="419477"/>
    <lineage>
        <taxon>Bacteria</taxon>
        <taxon>Bacillati</taxon>
        <taxon>Actinomycetota</taxon>
        <taxon>Actinomycetes</taxon>
        <taxon>Mycobacteriales</taxon>
        <taxon>Nocardiaceae</taxon>
        <taxon>Nocardia</taxon>
    </lineage>
</organism>
<gene>
    <name evidence="2" type="ORF">HGA13_00755</name>
</gene>
<accession>A0A846XAD0</accession>
<dbReference type="Proteomes" id="UP000565715">
    <property type="component" value="Unassembled WGS sequence"/>
</dbReference>
<feature type="signal peptide" evidence="1">
    <location>
        <begin position="1"/>
        <end position="19"/>
    </location>
</feature>
<dbReference type="RefSeq" id="WP_157112555.1">
    <property type="nucleotide sequence ID" value="NZ_JAAXOO010000001.1"/>
</dbReference>
<keyword evidence="1" id="KW-0732">Signal</keyword>
<feature type="chain" id="PRO_5039015509" description="Sugar lactone lactonase YvrE" evidence="1">
    <location>
        <begin position="20"/>
        <end position="328"/>
    </location>
</feature>
<keyword evidence="3" id="KW-1185">Reference proteome</keyword>
<dbReference type="Gene3D" id="2.130.10.10">
    <property type="entry name" value="YVTN repeat-like/Quinoprotein amine dehydrogenase"/>
    <property type="match status" value="2"/>
</dbReference>
<reference evidence="2 3" key="1">
    <citation type="submission" date="2020-04" db="EMBL/GenBank/DDBJ databases">
        <title>MicrobeNet Type strains.</title>
        <authorList>
            <person name="Nicholson A.C."/>
        </authorList>
    </citation>
    <scope>NUCLEOTIDE SEQUENCE [LARGE SCALE GENOMIC DNA]</scope>
    <source>
        <strain evidence="2 3">DSM 45078</strain>
    </source>
</reference>
<dbReference type="AlphaFoldDB" id="A0A846XAD0"/>
<sequence>MRVRIRHLILGLTASVALACTAPAPAEPPEHYVIPGDRAFPTGLAYDPGTGHYFVGSAADGALYRGHLDRPEAELWSPHGTDGRTLTSGMTIDAAGRLFVNGADSNVTRVYDPGSGELLTELRGLPGGFVNEVSVADDGTAYVTDSFLPAIYRITERDGRWQMQPWLDIENTAIDWVHGEHNLNGILAVGRYLLSVQSNTGRLWRIDRFTGDVREVDLGADLLPSGDALISEDGRRVYVTQGNLYADTDQEPRVAVLELSEDLTSARIVDSLVPPGGFLHPSQAALTENGRLLVVNSQYNRLVAGSDPDSLPFTVSSMPVPAGTGPAA</sequence>
<dbReference type="SUPFAM" id="SSF63829">
    <property type="entry name" value="Calcium-dependent phosphotriesterase"/>
    <property type="match status" value="1"/>
</dbReference>
<proteinExistence type="predicted"/>
<protein>
    <recommendedName>
        <fullName evidence="4">Sugar lactone lactonase YvrE</fullName>
    </recommendedName>
</protein>
<dbReference type="PANTHER" id="PTHR31460">
    <property type="match status" value="1"/>
</dbReference>
<dbReference type="EMBL" id="JAAXOO010000001">
    <property type="protein sequence ID" value="NKY31606.1"/>
    <property type="molecule type" value="Genomic_DNA"/>
</dbReference>
<evidence type="ECO:0000256" key="1">
    <source>
        <dbReference type="SAM" id="SignalP"/>
    </source>
</evidence>
<dbReference type="InterPro" id="IPR053224">
    <property type="entry name" value="Sensory_adhesion_molecule"/>
</dbReference>
<dbReference type="PANTHER" id="PTHR31460:SF3">
    <property type="entry name" value="MESOCENTIN"/>
    <property type="match status" value="1"/>
</dbReference>
<evidence type="ECO:0008006" key="4">
    <source>
        <dbReference type="Google" id="ProtNLM"/>
    </source>
</evidence>
<evidence type="ECO:0000313" key="3">
    <source>
        <dbReference type="Proteomes" id="UP000565715"/>
    </source>
</evidence>
<comment type="caution">
    <text evidence="2">The sequence shown here is derived from an EMBL/GenBank/DDBJ whole genome shotgun (WGS) entry which is preliminary data.</text>
</comment>
<dbReference type="InterPro" id="IPR015943">
    <property type="entry name" value="WD40/YVTN_repeat-like_dom_sf"/>
</dbReference>
<evidence type="ECO:0000313" key="2">
    <source>
        <dbReference type="EMBL" id="NKY31606.1"/>
    </source>
</evidence>
<name>A0A846XAD0_9NOCA</name>